<dbReference type="GO" id="GO:0005524">
    <property type="term" value="F:ATP binding"/>
    <property type="evidence" value="ECO:0007669"/>
    <property type="project" value="UniProtKB-KW"/>
</dbReference>
<protein>
    <submittedName>
        <fullName evidence="7">ABC transporter ATP-binding protein</fullName>
    </submittedName>
</protein>
<evidence type="ECO:0000256" key="2">
    <source>
        <dbReference type="ARBA" id="ARBA00022692"/>
    </source>
</evidence>
<dbReference type="InterPro" id="IPR011527">
    <property type="entry name" value="ABC1_TM_dom"/>
</dbReference>
<dbReference type="InterPro" id="IPR036640">
    <property type="entry name" value="ABC1_TM_sf"/>
</dbReference>
<organism evidence="7 8">
    <name type="scientific">Methylobacterium currus</name>
    <dbReference type="NCBI Taxonomy" id="2051553"/>
    <lineage>
        <taxon>Bacteria</taxon>
        <taxon>Pseudomonadati</taxon>
        <taxon>Pseudomonadota</taxon>
        <taxon>Alphaproteobacteria</taxon>
        <taxon>Hyphomicrobiales</taxon>
        <taxon>Methylobacteriaceae</taxon>
        <taxon>Methylobacterium</taxon>
    </lineage>
</organism>
<feature type="transmembrane region" description="Helical" evidence="5">
    <location>
        <begin position="24"/>
        <end position="46"/>
    </location>
</feature>
<sequence length="399" mass="43439">MAILDPLHDVAHAIAGLDYPHDHWWIALVVLLGLFLAPAGLAWLLLRRIVSALRLLRWSGATLDRPGTALEPYLLRHSSRLQVRLALLSVLTLPAAWLLLDIPKHIINHALAAGDGHGGMTFLGWHLGKTELLFALCASYLGVLSASGLVKYAANRVRGRVNERTVRRLRLAIVRRTRGERDPTVRAALAAMAVQEVEPIGYFAGGLLVVPLIQGGTLLTSLAFLLAQNAALALSALIMLPVQVVLLPRLQRRLNASTRERVHATRVLTGLLTHDHGPTDGGTPARRAARQAAELERLRIAIAELKGRTKGLYNYTSNLTPFFFFSIGGYLVVQGRLSLGALIAALTAYKEITPALRELFDFAQAWSDARARFEEVTRALAPSARLPQATRLAGGMAAE</sequence>
<feature type="transmembrane region" description="Helical" evidence="5">
    <location>
        <begin position="83"/>
        <end position="100"/>
    </location>
</feature>
<dbReference type="Gene3D" id="1.20.1560.10">
    <property type="entry name" value="ABC transporter type 1, transmembrane domain"/>
    <property type="match status" value="1"/>
</dbReference>
<dbReference type="PROSITE" id="PS50929">
    <property type="entry name" value="ABC_TM1F"/>
    <property type="match status" value="1"/>
</dbReference>
<evidence type="ECO:0000313" key="7">
    <source>
        <dbReference type="EMBL" id="AWB26028.1"/>
    </source>
</evidence>
<feature type="domain" description="ABC transmembrane type-1" evidence="6">
    <location>
        <begin position="104"/>
        <end position="368"/>
    </location>
</feature>
<dbReference type="SUPFAM" id="SSF90123">
    <property type="entry name" value="ABC transporter transmembrane region"/>
    <property type="match status" value="1"/>
</dbReference>
<dbReference type="AlphaFoldDB" id="A0A2R4WWW5"/>
<keyword evidence="7" id="KW-0067">ATP-binding</keyword>
<evidence type="ECO:0000256" key="3">
    <source>
        <dbReference type="ARBA" id="ARBA00022989"/>
    </source>
</evidence>
<dbReference type="GO" id="GO:0005886">
    <property type="term" value="C:plasma membrane"/>
    <property type="evidence" value="ECO:0007669"/>
    <property type="project" value="UniProtKB-SubCell"/>
</dbReference>
<evidence type="ECO:0000256" key="5">
    <source>
        <dbReference type="SAM" id="Phobius"/>
    </source>
</evidence>
<feature type="transmembrane region" description="Helical" evidence="5">
    <location>
        <begin position="230"/>
        <end position="250"/>
    </location>
</feature>
<dbReference type="Proteomes" id="UP000244755">
    <property type="component" value="Chromosome 2"/>
</dbReference>
<dbReference type="OrthoDB" id="9760920at2"/>
<feature type="transmembrane region" description="Helical" evidence="5">
    <location>
        <begin position="200"/>
        <end position="224"/>
    </location>
</feature>
<evidence type="ECO:0000259" key="6">
    <source>
        <dbReference type="PROSITE" id="PS50929"/>
    </source>
</evidence>
<dbReference type="KEGG" id="mee:DA075_34500"/>
<reference evidence="7 8" key="1">
    <citation type="submission" date="2018-04" db="EMBL/GenBank/DDBJ databases">
        <title>Methylobacterium sp. PR1016A genome.</title>
        <authorList>
            <person name="Park W."/>
        </authorList>
    </citation>
    <scope>NUCLEOTIDE SEQUENCE [LARGE SCALE GENOMIC DNA]</scope>
    <source>
        <strain evidence="7 8">PR1016A</strain>
    </source>
</reference>
<keyword evidence="3 5" id="KW-1133">Transmembrane helix</keyword>
<keyword evidence="2 5" id="KW-0812">Transmembrane</keyword>
<keyword evidence="4 5" id="KW-0472">Membrane</keyword>
<evidence type="ECO:0000256" key="4">
    <source>
        <dbReference type="ARBA" id="ARBA00023136"/>
    </source>
</evidence>
<name>A0A2R4WWW5_9HYPH</name>
<evidence type="ECO:0000313" key="8">
    <source>
        <dbReference type="Proteomes" id="UP000244755"/>
    </source>
</evidence>
<dbReference type="GO" id="GO:0140359">
    <property type="term" value="F:ABC-type transporter activity"/>
    <property type="evidence" value="ECO:0007669"/>
    <property type="project" value="InterPro"/>
</dbReference>
<gene>
    <name evidence="7" type="ORF">DA075_34500</name>
</gene>
<proteinExistence type="predicted"/>
<evidence type="ECO:0000256" key="1">
    <source>
        <dbReference type="ARBA" id="ARBA00004651"/>
    </source>
</evidence>
<keyword evidence="7" id="KW-0547">Nucleotide-binding</keyword>
<accession>A0A2R4WWW5</accession>
<feature type="transmembrane region" description="Helical" evidence="5">
    <location>
        <begin position="132"/>
        <end position="154"/>
    </location>
</feature>
<keyword evidence="8" id="KW-1185">Reference proteome</keyword>
<dbReference type="EMBL" id="CP028844">
    <property type="protein sequence ID" value="AWB26028.1"/>
    <property type="molecule type" value="Genomic_DNA"/>
</dbReference>
<comment type="subcellular location">
    <subcellularLocation>
        <location evidence="1">Cell membrane</location>
        <topology evidence="1">Multi-pass membrane protein</topology>
    </subcellularLocation>
</comment>